<dbReference type="InterPro" id="IPR003593">
    <property type="entry name" value="AAA+_ATPase"/>
</dbReference>
<feature type="compositionally biased region" description="Basic and acidic residues" evidence="5">
    <location>
        <begin position="2227"/>
        <end position="2239"/>
    </location>
</feature>
<feature type="region of interest" description="Disordered" evidence="5">
    <location>
        <begin position="2195"/>
        <end position="2264"/>
    </location>
</feature>
<dbReference type="FunFam" id="1.10.8.60:FF:000160">
    <property type="entry name" value="WGS project CABT00000000 data, contig 2.55"/>
    <property type="match status" value="1"/>
</dbReference>
<feature type="compositionally biased region" description="Basic and acidic residues" evidence="5">
    <location>
        <begin position="2252"/>
        <end position="2264"/>
    </location>
</feature>
<feature type="compositionally biased region" description="Polar residues" evidence="5">
    <location>
        <begin position="1221"/>
        <end position="1251"/>
    </location>
</feature>
<keyword evidence="7" id="KW-0378">Hydrolase</keyword>
<evidence type="ECO:0000256" key="3">
    <source>
        <dbReference type="ARBA" id="ARBA00022806"/>
    </source>
</evidence>
<dbReference type="InterPro" id="IPR027417">
    <property type="entry name" value="P-loop_NTPase"/>
</dbReference>
<feature type="region of interest" description="Disordered" evidence="5">
    <location>
        <begin position="2122"/>
        <end position="2171"/>
    </location>
</feature>
<feature type="compositionally biased region" description="Polar residues" evidence="5">
    <location>
        <begin position="2122"/>
        <end position="2145"/>
    </location>
</feature>
<dbReference type="SMART" id="SM00382">
    <property type="entry name" value="AAA"/>
    <property type="match status" value="4"/>
</dbReference>
<dbReference type="GO" id="GO:0005524">
    <property type="term" value="F:ATP binding"/>
    <property type="evidence" value="ECO:0007669"/>
    <property type="project" value="UniProtKB-KW"/>
</dbReference>
<proteinExistence type="inferred from homology"/>
<feature type="compositionally biased region" description="Basic and acidic residues" evidence="5">
    <location>
        <begin position="2210"/>
        <end position="2219"/>
    </location>
</feature>
<keyword evidence="8" id="KW-1185">Reference proteome</keyword>
<evidence type="ECO:0000256" key="2">
    <source>
        <dbReference type="ARBA" id="ARBA00022741"/>
    </source>
</evidence>
<protein>
    <submittedName>
        <fullName evidence="7">P-loop containing nucleoside triphosphate hydrolase protein</fullName>
    </submittedName>
</protein>
<dbReference type="InterPro" id="IPR041677">
    <property type="entry name" value="DNA2/NAM7_AAA_11"/>
</dbReference>
<evidence type="ECO:0000256" key="5">
    <source>
        <dbReference type="SAM" id="MobiDB-lite"/>
    </source>
</evidence>
<feature type="domain" description="AAA+ ATPase" evidence="6">
    <location>
        <begin position="1306"/>
        <end position="1442"/>
    </location>
</feature>
<reference evidence="7" key="1">
    <citation type="journal article" date="2020" name="Stud. Mycol.">
        <title>101 Dothideomycetes genomes: a test case for predicting lifestyles and emergence of pathogens.</title>
        <authorList>
            <person name="Haridas S."/>
            <person name="Albert R."/>
            <person name="Binder M."/>
            <person name="Bloem J."/>
            <person name="Labutti K."/>
            <person name="Salamov A."/>
            <person name="Andreopoulos B."/>
            <person name="Baker S."/>
            <person name="Barry K."/>
            <person name="Bills G."/>
            <person name="Bluhm B."/>
            <person name="Cannon C."/>
            <person name="Castanera R."/>
            <person name="Culley D."/>
            <person name="Daum C."/>
            <person name="Ezra D."/>
            <person name="Gonzalez J."/>
            <person name="Henrissat B."/>
            <person name="Kuo A."/>
            <person name="Liang C."/>
            <person name="Lipzen A."/>
            <person name="Lutzoni F."/>
            <person name="Magnuson J."/>
            <person name="Mondo S."/>
            <person name="Nolan M."/>
            <person name="Ohm R."/>
            <person name="Pangilinan J."/>
            <person name="Park H.-J."/>
            <person name="Ramirez L."/>
            <person name="Alfaro M."/>
            <person name="Sun H."/>
            <person name="Tritt A."/>
            <person name="Yoshinaga Y."/>
            <person name="Zwiers L.-H."/>
            <person name="Turgeon B."/>
            <person name="Goodwin S."/>
            <person name="Spatafora J."/>
            <person name="Crous P."/>
            <person name="Grigoriev I."/>
        </authorList>
    </citation>
    <scope>NUCLEOTIDE SEQUENCE</scope>
    <source>
        <strain evidence="7">CBS 133067</strain>
    </source>
</reference>
<dbReference type="Gene3D" id="1.10.8.60">
    <property type="match status" value="2"/>
</dbReference>
<keyword evidence="4" id="KW-0067">ATP-binding</keyword>
<dbReference type="Gene3D" id="3.40.50.300">
    <property type="entry name" value="P-loop containing nucleotide triphosphate hydrolases"/>
    <property type="match status" value="6"/>
</dbReference>
<dbReference type="OrthoDB" id="2423195at2759"/>
<dbReference type="Pfam" id="PF13087">
    <property type="entry name" value="AAA_12"/>
    <property type="match status" value="1"/>
</dbReference>
<dbReference type="Proteomes" id="UP000799772">
    <property type="component" value="Unassembled WGS sequence"/>
</dbReference>
<dbReference type="CDD" id="cd00009">
    <property type="entry name" value="AAA"/>
    <property type="match status" value="2"/>
</dbReference>
<dbReference type="InterPro" id="IPR003959">
    <property type="entry name" value="ATPase_AAA_core"/>
</dbReference>
<dbReference type="FunFam" id="3.40.50.300:FF:001660">
    <property type="entry name" value="NF-X1 finger and helicase protein, putative"/>
    <property type="match status" value="1"/>
</dbReference>
<sequence>MPQSSTLDRGRLEFLDRFFTLVLHGKRTVSDPRNAKLYIEAICSQTDPLICTERLNASSAALSALHKSVTYDLSPKFLNSSVAELLGFLSSPSLRSVCNGQFLRRILSCIVDPPTLWNALLQAQTERKLERHAIQRLAWLVWQLLCFGDCGPDSLEDTAQTLTKQEVFISSPDDETKDLGRKIKEILSITSTPTAKNDDGYRPGGRHDNDFEDFRKIAILPTPDELASTEKSFYRRMIDVADVEPDRRIATHLDNQFRLLREDMLKELRDGIQNALGNAKRRRRPIVFDGLSLVGIDCGTDARRKLCGLALQLQNDLPQLTRRKAFLKANPDLFRHESFGCLMKDSEIVAFGQIDRNEDQLARIPPIITLQIASESAFERALLRCKAKGGLKFMQVDTPMFAYQPILECLQSKTEMSLTEELFSDTAGGESSVKPHALLDRIKHRDGDDLKATLATDKSIILDKSQLDSLVHGLTRSLSLIQGPPGTGKSFIGALIAKALINHTSETLLVLCYTNHAVDQYMEDLMDIGIPSDIMVRLGNPKKCSARTESLLLFPQSGNFNNFSAATWKAVKKLKEEVRGLEGEIKNLVHAYESASPRYADIMQLLEFSEDDSDFFDAFTNPVEVDGMEIVGSGGRSVAASYLFDRWKDGRDAGVFEAQAMDSHAEIWTMSAAERHTLHEKWISELLRQRVEAIGLLVKKYNVSERQLRNVFREKTRSALKQKRIIGCTTTFAAKYTQDIQAASPGVLIVEEAGEILESHVLTALSANTKQVVLIGDHKQLRPKVNNYALMVQQGDGFNLNQSLFERLVLSGVPHTTLQKQHRMCPEISSLVRNLTYPDLADAPGTANRPPLRGFQNRLVFVNHNQLEFEATQIAEKRDPSAKSSKQNVFEADMVLKCVKYLGQQGYGTDDIVILTPYLGQLYLLRTTLSETNDPVLNDLDTFDLVQAGLLPAASASGPKRRIKLSTIDNYQGEESDIVVVSLVRSNSKGEIGFMSEPERINVMLSRARNALIMLGNADTFMKSRKGKTWKLLMDQLKHDGSVYDGIPVKCERHPDRKAVLQKPEDFHSLCPDGGCLEPCGVDLNCGDHVCPHKCHQLHDHSSMECRRIINVVCTKGHKSSTNCFRKKKQCSKCEQEARDLARRVKRDHDLEMERERIQDRYALRLAEIQDEIEHEKKLMQKESDEIAHQQTIEQTKQELADLRAARIRAETAKAERDKSANSVQQSPASGESGTKYTTSSAQHSKLPSSSAREEWEHEKKLTGASNDALDALMKMIGLEDVKEQFLITKEKVDLVVRQGASLNDERFSAALLGNPGTGKTTVARLYGKFLCSVGVLPGNHFIETSGSKLANAGVSGCEKHLEEIKNRGGGVLFIDEAYQLVSGSSHGGKAVLDFLLAEIENLVGKVVFMFAGYEKQMEDFFAHNPGIPSRVPYQFRFQDYDDAQLLQILESRIHDKYKGGMEVEGGPGGLYLRIVARRIGTGRGREGFGNARAVHNTFSQIADRQARRIRKAKKSGTNSNVNLFTKEDLIGPEPSDVLKDNAAWKELQNLIGLKSVKDSIKALLSTLQTNYQMELEEKPYIETSLNRVFLGSPGTGKTSVAKLYGQVLADIGFLSNGEVIVKNPADFVGNVLGQSEANTKAILAATVGKVLVIDEAYMLYQSPRMGTNSGVDLFSGKVIDTIVAEVQSTPGEDRCVLLLGYKDQMEEMLQNVNPGLARRFPLSNSFYFEDFSEDELAQIFDLKLRQQGFSVSKDAHKVALEILSRARNQPHSGNGGEIDILLNRAKEAQQLRISTGALPYTNALEARDLDPEFDRADRAITNCRLLFKDVIGCDAIVAKLEGYQKTAANMRSLGEDPREGIPFNFLFRGPPGTGKTTTARKMGKVFFDMGFLSKAEVIECSATDLIGQYVGHTGPKVQKQLEGALGKVLFIDEAYRLGGDGFAKEAMDELVDGLTKVKYAQRLVVILAGYDKDINKLMATNPGLTSRFPEDITFTHLTPEHCLNLFTNLLSKRQKLDITCLVQLLSTDRGRVLEYFKTLSELPNWGNGRDVETLAKTVYRNVMQSVTISDTDPQLQLSMDLVFTVLNRMTEERRSRAKHSAGEDNSLANTLLQSAMPTQIPQPEVTSHTGAGTATKVDSNTEGPQASPGAENDAPGVETAPSRDEGVSDEVWQQLQQDILAAQERDKDYAQMMHKQEGLQKATAETEFEELKEISTKEEQDEDDEDRRRREQERLKREQARRRREAELEELINKRKATDEARRKEALAQKKLREMGVCCAGFRWIKQSSGYRCAGGSHSVSDSQLGM</sequence>
<dbReference type="InterPro" id="IPR041679">
    <property type="entry name" value="DNA2/NAM7-like_C"/>
</dbReference>
<dbReference type="FunFam" id="3.40.50.300:FF:000216">
    <property type="entry name" value="Type VII secretion ATPase EccA"/>
    <property type="match status" value="3"/>
</dbReference>
<dbReference type="Pfam" id="PF13086">
    <property type="entry name" value="AAA_11"/>
    <property type="match status" value="1"/>
</dbReference>
<dbReference type="PANTHER" id="PTHR43392">
    <property type="entry name" value="AAA-TYPE ATPASE FAMILY PROTEIN / ANKYRIN REPEAT FAMILY PROTEIN"/>
    <property type="match status" value="1"/>
</dbReference>
<dbReference type="EMBL" id="ML978131">
    <property type="protein sequence ID" value="KAF2095349.1"/>
    <property type="molecule type" value="Genomic_DNA"/>
</dbReference>
<evidence type="ECO:0000259" key="6">
    <source>
        <dbReference type="SMART" id="SM00382"/>
    </source>
</evidence>
<feature type="region of interest" description="Disordered" evidence="5">
    <location>
        <begin position="1212"/>
        <end position="1263"/>
    </location>
</feature>
<dbReference type="CDD" id="cd18808">
    <property type="entry name" value="SF1_C_Upf1"/>
    <property type="match status" value="1"/>
</dbReference>
<evidence type="ECO:0000256" key="4">
    <source>
        <dbReference type="ARBA" id="ARBA00022840"/>
    </source>
</evidence>
<dbReference type="Pfam" id="PF00004">
    <property type="entry name" value="AAA"/>
    <property type="match status" value="3"/>
</dbReference>
<organism evidence="7 8">
    <name type="scientific">Rhizodiscina lignyota</name>
    <dbReference type="NCBI Taxonomy" id="1504668"/>
    <lineage>
        <taxon>Eukaryota</taxon>
        <taxon>Fungi</taxon>
        <taxon>Dikarya</taxon>
        <taxon>Ascomycota</taxon>
        <taxon>Pezizomycotina</taxon>
        <taxon>Dothideomycetes</taxon>
        <taxon>Pleosporomycetidae</taxon>
        <taxon>Aulographales</taxon>
        <taxon>Rhizodiscinaceae</taxon>
        <taxon>Rhizodiscina</taxon>
    </lineage>
</organism>
<feature type="domain" description="AAA+ ATPase" evidence="6">
    <location>
        <begin position="475"/>
        <end position="880"/>
    </location>
</feature>
<dbReference type="CDD" id="cd17936">
    <property type="entry name" value="EEXXEc_NFX1"/>
    <property type="match status" value="1"/>
</dbReference>
<feature type="domain" description="AAA+ ATPase" evidence="6">
    <location>
        <begin position="1862"/>
        <end position="1999"/>
    </location>
</feature>
<feature type="compositionally biased region" description="Basic and acidic residues" evidence="5">
    <location>
        <begin position="1252"/>
        <end position="1262"/>
    </location>
</feature>
<dbReference type="PRINTS" id="PR00819">
    <property type="entry name" value="CBXCFQXSUPER"/>
</dbReference>
<dbReference type="CDD" id="cd06008">
    <property type="entry name" value="NF-X1-zinc-finger"/>
    <property type="match status" value="1"/>
</dbReference>
<gene>
    <name evidence="7" type="ORF">NA57DRAFT_44512</name>
</gene>
<dbReference type="GO" id="GO:0004386">
    <property type="term" value="F:helicase activity"/>
    <property type="evidence" value="ECO:0007669"/>
    <property type="project" value="InterPro"/>
</dbReference>
<dbReference type="InterPro" id="IPR041627">
    <property type="entry name" value="AAA_lid_6"/>
</dbReference>
<dbReference type="InterPro" id="IPR000641">
    <property type="entry name" value="CbxX/CfxQ"/>
</dbReference>
<comment type="similarity">
    <text evidence="1">Belongs to the CbxX/CfxQ family.</text>
</comment>
<evidence type="ECO:0000256" key="1">
    <source>
        <dbReference type="ARBA" id="ARBA00010378"/>
    </source>
</evidence>
<dbReference type="SUPFAM" id="SSF52540">
    <property type="entry name" value="P-loop containing nucleoside triphosphate hydrolases"/>
    <property type="match status" value="4"/>
</dbReference>
<dbReference type="PANTHER" id="PTHR43392:SF2">
    <property type="entry name" value="AAA-TYPE ATPASE FAMILY PROTEIN _ ANKYRIN REPEAT FAMILY PROTEIN"/>
    <property type="match status" value="1"/>
</dbReference>
<comment type="caution">
    <text evidence="7">The sequence shown here is derived from an EMBL/GenBank/DDBJ whole genome shotgun (WGS) entry which is preliminary data.</text>
</comment>
<feature type="domain" description="AAA+ ATPase" evidence="6">
    <location>
        <begin position="1584"/>
        <end position="1733"/>
    </location>
</feature>
<keyword evidence="3" id="KW-0347">Helicase</keyword>
<name>A0A9P4M705_9PEZI</name>
<dbReference type="Pfam" id="PF17866">
    <property type="entry name" value="AAA_lid_6"/>
    <property type="match status" value="2"/>
</dbReference>
<dbReference type="GO" id="GO:0016887">
    <property type="term" value="F:ATP hydrolysis activity"/>
    <property type="evidence" value="ECO:0007669"/>
    <property type="project" value="InterPro"/>
</dbReference>
<dbReference type="InterPro" id="IPR047187">
    <property type="entry name" value="SF1_C_Upf1"/>
</dbReference>
<accession>A0A9P4M705</accession>
<keyword evidence="2" id="KW-0547">Nucleotide-binding</keyword>
<evidence type="ECO:0000313" key="7">
    <source>
        <dbReference type="EMBL" id="KAF2095349.1"/>
    </source>
</evidence>
<evidence type="ECO:0000313" key="8">
    <source>
        <dbReference type="Proteomes" id="UP000799772"/>
    </source>
</evidence>
<dbReference type="InterPro" id="IPR050773">
    <property type="entry name" value="CbxX/CfxQ_RuBisCO_ESX"/>
</dbReference>